<evidence type="ECO:0000256" key="1">
    <source>
        <dbReference type="SAM" id="Coils"/>
    </source>
</evidence>
<accession>A0A7S3LAV2</accession>
<gene>
    <name evidence="3" type="ORF">ACOF00016_LOCUS14426</name>
</gene>
<feature type="coiled-coil region" evidence="1">
    <location>
        <begin position="20"/>
        <end position="54"/>
    </location>
</feature>
<reference evidence="3" key="1">
    <citation type="submission" date="2021-01" db="EMBL/GenBank/DDBJ databases">
        <authorList>
            <person name="Corre E."/>
            <person name="Pelletier E."/>
            <person name="Niang G."/>
            <person name="Scheremetjew M."/>
            <person name="Finn R."/>
            <person name="Kale V."/>
            <person name="Holt S."/>
            <person name="Cochrane G."/>
            <person name="Meng A."/>
            <person name="Brown T."/>
            <person name="Cohen L."/>
        </authorList>
    </citation>
    <scope>NUCLEOTIDE SEQUENCE</scope>
    <source>
        <strain evidence="3">CCMP127</strain>
    </source>
</reference>
<feature type="compositionally biased region" description="Basic and acidic residues" evidence="2">
    <location>
        <begin position="85"/>
        <end position="103"/>
    </location>
</feature>
<dbReference type="EMBL" id="HBIM01018920">
    <property type="protein sequence ID" value="CAE0417508.1"/>
    <property type="molecule type" value="Transcribed_RNA"/>
</dbReference>
<protein>
    <submittedName>
        <fullName evidence="3">Uncharacterized protein</fullName>
    </submittedName>
</protein>
<evidence type="ECO:0000256" key="2">
    <source>
        <dbReference type="SAM" id="MobiDB-lite"/>
    </source>
</evidence>
<organism evidence="3">
    <name type="scientific">Amphora coffeiformis</name>
    <dbReference type="NCBI Taxonomy" id="265554"/>
    <lineage>
        <taxon>Eukaryota</taxon>
        <taxon>Sar</taxon>
        <taxon>Stramenopiles</taxon>
        <taxon>Ochrophyta</taxon>
        <taxon>Bacillariophyta</taxon>
        <taxon>Bacillariophyceae</taxon>
        <taxon>Bacillariophycidae</taxon>
        <taxon>Thalassiophysales</taxon>
        <taxon>Catenulaceae</taxon>
        <taxon>Amphora</taxon>
    </lineage>
</organism>
<dbReference type="AlphaFoldDB" id="A0A7S3LAV2"/>
<sequence>MQQQQHNIGVRVSVHPRKAAEDMEMFNKLLREDVEELETENLRLTELVKFIKLNNATLESSTQNSHEDYARTGLGNVGTLSDLKTLQREPESSERLRKRELMKSFRVMYPDHSSSNDSLSVVREMDSDDVEPTSRRPSLEEDHAQSVVSMPDSSDMELDFGED</sequence>
<keyword evidence="1" id="KW-0175">Coiled coil</keyword>
<feature type="compositionally biased region" description="Acidic residues" evidence="2">
    <location>
        <begin position="154"/>
        <end position="163"/>
    </location>
</feature>
<feature type="compositionally biased region" description="Basic and acidic residues" evidence="2">
    <location>
        <begin position="132"/>
        <end position="144"/>
    </location>
</feature>
<proteinExistence type="predicted"/>
<evidence type="ECO:0000313" key="3">
    <source>
        <dbReference type="EMBL" id="CAE0417508.1"/>
    </source>
</evidence>
<name>A0A7S3LAV2_9STRA</name>
<feature type="region of interest" description="Disordered" evidence="2">
    <location>
        <begin position="59"/>
        <end position="163"/>
    </location>
</feature>